<protein>
    <recommendedName>
        <fullName evidence="3">Protein kinase domain-containing protein</fullName>
    </recommendedName>
</protein>
<evidence type="ECO:0000313" key="2">
    <source>
        <dbReference type="Proteomes" id="UP000479710"/>
    </source>
</evidence>
<keyword evidence="2" id="KW-1185">Reference proteome</keyword>
<evidence type="ECO:0008006" key="3">
    <source>
        <dbReference type="Google" id="ProtNLM"/>
    </source>
</evidence>
<comment type="caution">
    <text evidence="1">The sequence shown here is derived from an EMBL/GenBank/DDBJ whole genome shotgun (WGS) entry which is preliminary data.</text>
</comment>
<accession>A0A6G1C3V3</accession>
<dbReference type="InterPro" id="IPR011009">
    <property type="entry name" value="Kinase-like_dom_sf"/>
</dbReference>
<dbReference type="SUPFAM" id="SSF56112">
    <property type="entry name" value="Protein kinase-like (PK-like)"/>
    <property type="match status" value="1"/>
</dbReference>
<reference evidence="1 2" key="1">
    <citation type="submission" date="2019-11" db="EMBL/GenBank/DDBJ databases">
        <title>Whole genome sequence of Oryza granulata.</title>
        <authorList>
            <person name="Li W."/>
        </authorList>
    </citation>
    <scope>NUCLEOTIDE SEQUENCE [LARGE SCALE GENOMIC DNA]</scope>
    <source>
        <strain evidence="2">cv. Menghai</strain>
        <tissue evidence="1">Leaf</tissue>
    </source>
</reference>
<dbReference type="AlphaFoldDB" id="A0A6G1C3V3"/>
<proteinExistence type="predicted"/>
<organism evidence="1 2">
    <name type="scientific">Oryza meyeriana var. granulata</name>
    <dbReference type="NCBI Taxonomy" id="110450"/>
    <lineage>
        <taxon>Eukaryota</taxon>
        <taxon>Viridiplantae</taxon>
        <taxon>Streptophyta</taxon>
        <taxon>Embryophyta</taxon>
        <taxon>Tracheophyta</taxon>
        <taxon>Spermatophyta</taxon>
        <taxon>Magnoliopsida</taxon>
        <taxon>Liliopsida</taxon>
        <taxon>Poales</taxon>
        <taxon>Poaceae</taxon>
        <taxon>BOP clade</taxon>
        <taxon>Oryzoideae</taxon>
        <taxon>Oryzeae</taxon>
        <taxon>Oryzinae</taxon>
        <taxon>Oryza</taxon>
        <taxon>Oryza meyeriana</taxon>
    </lineage>
</organism>
<dbReference type="Proteomes" id="UP000479710">
    <property type="component" value="Unassembled WGS sequence"/>
</dbReference>
<dbReference type="Gene3D" id="3.30.200.20">
    <property type="entry name" value="Phosphorylase Kinase, domain 1"/>
    <property type="match status" value="1"/>
</dbReference>
<evidence type="ECO:0000313" key="1">
    <source>
        <dbReference type="EMBL" id="KAF0894860.1"/>
    </source>
</evidence>
<gene>
    <name evidence="1" type="ORF">E2562_004871</name>
</gene>
<sequence length="189" mass="20667">MGWESYAWIETLSCPSLSPPDGLHASPVCGAEPPNSNSLYQEILSRLADEVNDATADEAVAVSSAVTILVWGKDHAHIPPSSGSLMRYFSSLRPEPDENAYSTTIVNEFTWQMKDPGWAWGLRAEEEKASFGALPVGIEFAVGGHDAALQKLDHPNIVKLKEVTAENHELFFIFENMAGLKFAHCVLNP</sequence>
<name>A0A6G1C3V3_9ORYZ</name>
<dbReference type="EMBL" id="SPHZ02000010">
    <property type="protein sequence ID" value="KAF0894860.1"/>
    <property type="molecule type" value="Genomic_DNA"/>
</dbReference>